<proteinExistence type="predicted"/>
<name>A0A7S2H5B2_9STRA</name>
<organism evidence="1">
    <name type="scientific">Octactis speculum</name>
    <dbReference type="NCBI Taxonomy" id="3111310"/>
    <lineage>
        <taxon>Eukaryota</taxon>
        <taxon>Sar</taxon>
        <taxon>Stramenopiles</taxon>
        <taxon>Ochrophyta</taxon>
        <taxon>Dictyochophyceae</taxon>
        <taxon>Dictyochales</taxon>
        <taxon>Dictyochaceae</taxon>
        <taxon>Octactis</taxon>
    </lineage>
</organism>
<dbReference type="AlphaFoldDB" id="A0A7S2H5B2"/>
<evidence type="ECO:0000313" key="1">
    <source>
        <dbReference type="EMBL" id="CAD9480919.1"/>
    </source>
</evidence>
<reference evidence="1" key="1">
    <citation type="submission" date="2021-01" db="EMBL/GenBank/DDBJ databases">
        <authorList>
            <person name="Corre E."/>
            <person name="Pelletier E."/>
            <person name="Niang G."/>
            <person name="Scheremetjew M."/>
            <person name="Finn R."/>
            <person name="Kale V."/>
            <person name="Holt S."/>
            <person name="Cochrane G."/>
            <person name="Meng A."/>
            <person name="Brown T."/>
            <person name="Cohen L."/>
        </authorList>
    </citation>
    <scope>NUCLEOTIDE SEQUENCE</scope>
    <source>
        <strain evidence="1">CCMP1381</strain>
    </source>
</reference>
<protein>
    <submittedName>
        <fullName evidence="1">Uncharacterized protein</fullName>
    </submittedName>
</protein>
<dbReference type="EMBL" id="HBGS01057244">
    <property type="protein sequence ID" value="CAD9480919.1"/>
    <property type="molecule type" value="Transcribed_RNA"/>
</dbReference>
<gene>
    <name evidence="1" type="ORF">DSPE1174_LOCUS29865</name>
</gene>
<sequence>MQEGAPHAIIHEVRRIIMEGEELVHTRKEAEVQASGMNGTKGATGEDHKSLKTMCSWTPTQQIPWSSAVGWEIRGARRTSDKTVVGHLLPLPPRSSMTTT</sequence>
<accession>A0A7S2H5B2</accession>